<dbReference type="Pfam" id="PF05768">
    <property type="entry name" value="Glrx-like"/>
    <property type="match status" value="1"/>
</dbReference>
<dbReference type="InterPro" id="IPR008554">
    <property type="entry name" value="Glutaredoxin-like"/>
</dbReference>
<proteinExistence type="predicted"/>
<comment type="caution">
    <text evidence="1">The sequence shown here is derived from an EMBL/GenBank/DDBJ whole genome shotgun (WGS) entry which is preliminary data.</text>
</comment>
<dbReference type="EMBL" id="PVTM01000004">
    <property type="protein sequence ID" value="PRY72399.1"/>
    <property type="molecule type" value="Genomic_DNA"/>
</dbReference>
<dbReference type="InterPro" id="IPR036249">
    <property type="entry name" value="Thioredoxin-like_sf"/>
</dbReference>
<organism evidence="1 2">
    <name type="scientific">Halomonas ventosae</name>
    <dbReference type="NCBI Taxonomy" id="229007"/>
    <lineage>
        <taxon>Bacteria</taxon>
        <taxon>Pseudomonadati</taxon>
        <taxon>Pseudomonadota</taxon>
        <taxon>Gammaproteobacteria</taxon>
        <taxon>Oceanospirillales</taxon>
        <taxon>Halomonadaceae</taxon>
        <taxon>Halomonas</taxon>
    </lineage>
</organism>
<evidence type="ECO:0000313" key="2">
    <source>
        <dbReference type="Proteomes" id="UP000239896"/>
    </source>
</evidence>
<gene>
    <name evidence="1" type="ORF">BCL64_104220</name>
</gene>
<dbReference type="AlphaFoldDB" id="A0A2T0VPS3"/>
<sequence length="119" mass="13346">MIRLRLYTTLGCHLCEQLEAVLATLCAERYRLERVEISEDEGLVARYGMRIPVLVDEAGQELDRGMAPDRLAAWLAARGWLDETTWQQLQQQLSGETSPGVTKRAAKGATLRGGRRYLG</sequence>
<protein>
    <submittedName>
        <fullName evidence="1">Glutaredoxin-like protein DUF836</fullName>
    </submittedName>
</protein>
<reference evidence="1 2" key="1">
    <citation type="submission" date="2018-03" db="EMBL/GenBank/DDBJ databases">
        <title>Comparative analysis of microorganisms from saline springs in Andes Mountain Range, Colombia.</title>
        <authorList>
            <person name="Rubin E."/>
        </authorList>
    </citation>
    <scope>NUCLEOTIDE SEQUENCE [LARGE SCALE GENOMIC DNA]</scope>
    <source>
        <strain evidence="1 2">USBA 854</strain>
    </source>
</reference>
<dbReference type="InterPro" id="IPR052565">
    <property type="entry name" value="Glutaredoxin-like_YDR286C"/>
</dbReference>
<dbReference type="PANTHER" id="PTHR33558">
    <property type="entry name" value="GLUTAREDOXIN-LIKE PROTEIN C5ORF63 HOMOLOG"/>
    <property type="match status" value="1"/>
</dbReference>
<dbReference type="Proteomes" id="UP000239896">
    <property type="component" value="Unassembled WGS sequence"/>
</dbReference>
<dbReference type="PANTHER" id="PTHR33558:SF1">
    <property type="entry name" value="GLUTAREDOXIN-LIKE PROTEIN C5ORF63 HOMOLOG"/>
    <property type="match status" value="1"/>
</dbReference>
<dbReference type="RefSeq" id="WP_106230206.1">
    <property type="nucleotide sequence ID" value="NZ_PVTM01000004.1"/>
</dbReference>
<dbReference type="Gene3D" id="3.40.30.10">
    <property type="entry name" value="Glutaredoxin"/>
    <property type="match status" value="1"/>
</dbReference>
<evidence type="ECO:0000313" key="1">
    <source>
        <dbReference type="EMBL" id="PRY72399.1"/>
    </source>
</evidence>
<name>A0A2T0VPS3_9GAMM</name>
<dbReference type="SUPFAM" id="SSF52833">
    <property type="entry name" value="Thioredoxin-like"/>
    <property type="match status" value="1"/>
</dbReference>
<accession>A0A2T0VPS3</accession>
<keyword evidence="2" id="KW-1185">Reference proteome</keyword>